<evidence type="ECO:0000313" key="9">
    <source>
        <dbReference type="Proteomes" id="UP000005496"/>
    </source>
</evidence>
<dbReference type="Pfam" id="PF04977">
    <property type="entry name" value="DivIC"/>
    <property type="match status" value="1"/>
</dbReference>
<dbReference type="AlphaFoldDB" id="D6STE6"/>
<keyword evidence="2" id="KW-0132">Cell division</keyword>
<evidence type="ECO:0000313" key="8">
    <source>
        <dbReference type="EMBL" id="EFI33962.1"/>
    </source>
</evidence>
<keyword evidence="3" id="KW-0812">Transmembrane</keyword>
<dbReference type="EMBL" id="ACJN02000003">
    <property type="protein sequence ID" value="EFI33962.1"/>
    <property type="molecule type" value="Genomic_DNA"/>
</dbReference>
<dbReference type="PANTHER" id="PTHR37485:SF1">
    <property type="entry name" value="CELL DIVISION PROTEIN FTSB"/>
    <property type="match status" value="1"/>
</dbReference>
<dbReference type="GO" id="GO:0030428">
    <property type="term" value="C:cell septum"/>
    <property type="evidence" value="ECO:0007669"/>
    <property type="project" value="TreeGrafter"/>
</dbReference>
<evidence type="ECO:0000256" key="2">
    <source>
        <dbReference type="ARBA" id="ARBA00022618"/>
    </source>
</evidence>
<dbReference type="OrthoDB" id="5472252at2"/>
<evidence type="ECO:0000256" key="5">
    <source>
        <dbReference type="ARBA" id="ARBA00023136"/>
    </source>
</evidence>
<reference evidence="8" key="1">
    <citation type="submission" date="2010-05" db="EMBL/GenBank/DDBJ databases">
        <title>The draft genome of Desulfonatronospira thiodismutans ASO3-1.</title>
        <authorList>
            <consortium name="US DOE Joint Genome Institute (JGI-PGF)"/>
            <person name="Lucas S."/>
            <person name="Copeland A."/>
            <person name="Lapidus A."/>
            <person name="Cheng J.-F."/>
            <person name="Bruce D."/>
            <person name="Goodwin L."/>
            <person name="Pitluck S."/>
            <person name="Chertkov O."/>
            <person name="Brettin T."/>
            <person name="Detter J.C."/>
            <person name="Han C."/>
            <person name="Land M.L."/>
            <person name="Hauser L."/>
            <person name="Kyrpides N."/>
            <person name="Mikhailova N."/>
            <person name="Muyzer G."/>
            <person name="Woyke T."/>
        </authorList>
    </citation>
    <scope>NUCLEOTIDE SEQUENCE [LARGE SCALE GENOMIC DNA]</scope>
    <source>
        <strain evidence="8">ASO3-1</strain>
    </source>
</reference>
<proteinExistence type="predicted"/>
<gene>
    <name evidence="8" type="ORF">Dthio_PD1301</name>
</gene>
<evidence type="ECO:0000256" key="4">
    <source>
        <dbReference type="ARBA" id="ARBA00022989"/>
    </source>
</evidence>
<evidence type="ECO:0000256" key="6">
    <source>
        <dbReference type="ARBA" id="ARBA00023306"/>
    </source>
</evidence>
<evidence type="ECO:0000256" key="7">
    <source>
        <dbReference type="SAM" id="Coils"/>
    </source>
</evidence>
<evidence type="ECO:0000256" key="3">
    <source>
        <dbReference type="ARBA" id="ARBA00022692"/>
    </source>
</evidence>
<dbReference type="PANTHER" id="PTHR37485">
    <property type="entry name" value="CELL DIVISION PROTEIN FTSB"/>
    <property type="match status" value="1"/>
</dbReference>
<sequence>MLIRLIVLILLGANIVLAYQLYWGPSSVPVYLENKETFQELKQENKALLEENKQLSKEIKHLRSRKDFIKEAVRKEMGYVREDEVMYYFSD</sequence>
<dbReference type="Proteomes" id="UP000005496">
    <property type="component" value="Unassembled WGS sequence"/>
</dbReference>
<feature type="coiled-coil region" evidence="7">
    <location>
        <begin position="31"/>
        <end position="72"/>
    </location>
</feature>
<name>D6STE6_9BACT</name>
<organism evidence="8 9">
    <name type="scientific">Desulfonatronospira thiodismutans ASO3-1</name>
    <dbReference type="NCBI Taxonomy" id="555779"/>
    <lineage>
        <taxon>Bacteria</taxon>
        <taxon>Pseudomonadati</taxon>
        <taxon>Thermodesulfobacteriota</taxon>
        <taxon>Desulfovibrionia</taxon>
        <taxon>Desulfovibrionales</taxon>
        <taxon>Desulfonatronovibrionaceae</taxon>
        <taxon>Desulfonatronospira</taxon>
    </lineage>
</organism>
<evidence type="ECO:0000256" key="1">
    <source>
        <dbReference type="ARBA" id="ARBA00022475"/>
    </source>
</evidence>
<keyword evidence="4" id="KW-1133">Transmembrane helix</keyword>
<keyword evidence="7" id="KW-0175">Coiled coil</keyword>
<keyword evidence="6" id="KW-0131">Cell cycle</keyword>
<dbReference type="InterPro" id="IPR007060">
    <property type="entry name" value="FtsL/DivIC"/>
</dbReference>
<dbReference type="RefSeq" id="WP_008871311.1">
    <property type="nucleotide sequence ID" value="NZ_ACJN02000003.1"/>
</dbReference>
<dbReference type="InterPro" id="IPR023081">
    <property type="entry name" value="Cell_div_FtsB"/>
</dbReference>
<keyword evidence="1" id="KW-1003">Cell membrane</keyword>
<protein>
    <submittedName>
        <fullName evidence="8">Septum formation initiator</fullName>
    </submittedName>
</protein>
<keyword evidence="9" id="KW-1185">Reference proteome</keyword>
<keyword evidence="5" id="KW-0472">Membrane</keyword>
<comment type="caution">
    <text evidence="8">The sequence shown here is derived from an EMBL/GenBank/DDBJ whole genome shotgun (WGS) entry which is preliminary data.</text>
</comment>
<accession>D6STE6</accession>
<dbReference type="GO" id="GO:0043093">
    <property type="term" value="P:FtsZ-dependent cytokinesis"/>
    <property type="evidence" value="ECO:0007669"/>
    <property type="project" value="TreeGrafter"/>
</dbReference>